<name>A0A9N7QDV0_9BACT</name>
<proteinExistence type="predicted"/>
<protein>
    <recommendedName>
        <fullName evidence="3">Zinc-finger domain-containing protein</fullName>
    </recommendedName>
</protein>
<sequence length="206" mass="22919">MSFKDLLHNTLGEEAHASDTELIELSAGVMHPELEPLIREHIGQCVQCAAELAELQATLSSWEDPLVIERRETRIHRAAVMRGADSNSWWTAIRDWVTLVGLRPALGAMAASDDSDELHFPIHEEDGTVVAGLLGVVQRRGPAYYVRLTTSHSLRDQYAGRQAEVVVADPETRKVLITRKATFYQFVLLGTDLQIDSQKIAARLLP</sequence>
<organism evidence="1 2">
    <name type="scientific">Capsulimonas corticalis</name>
    <dbReference type="NCBI Taxonomy" id="2219043"/>
    <lineage>
        <taxon>Bacteria</taxon>
        <taxon>Bacillati</taxon>
        <taxon>Armatimonadota</taxon>
        <taxon>Armatimonadia</taxon>
        <taxon>Capsulimonadales</taxon>
        <taxon>Capsulimonadaceae</taxon>
        <taxon>Capsulimonas</taxon>
    </lineage>
</organism>
<reference evidence="1 2" key="1">
    <citation type="journal article" date="2019" name="Int. J. Syst. Evol. Microbiol.">
        <title>Capsulimonas corticalis gen. nov., sp. nov., an aerobic capsulated bacterium, of a novel bacterial order, Capsulimonadales ord. nov., of the class Armatimonadia of the phylum Armatimonadetes.</title>
        <authorList>
            <person name="Li J."/>
            <person name="Kudo C."/>
            <person name="Tonouchi A."/>
        </authorList>
    </citation>
    <scope>NUCLEOTIDE SEQUENCE [LARGE SCALE GENOMIC DNA]</scope>
    <source>
        <strain evidence="1 2">AX-7</strain>
    </source>
</reference>
<dbReference type="KEGG" id="ccot:CCAX7_36660"/>
<dbReference type="Proteomes" id="UP000287394">
    <property type="component" value="Chromosome"/>
</dbReference>
<dbReference type="AlphaFoldDB" id="A0A9N7QDV0"/>
<evidence type="ECO:0008006" key="3">
    <source>
        <dbReference type="Google" id="ProtNLM"/>
    </source>
</evidence>
<evidence type="ECO:0000313" key="1">
    <source>
        <dbReference type="EMBL" id="BDI31615.1"/>
    </source>
</evidence>
<gene>
    <name evidence="1" type="ORF">CCAX7_36660</name>
</gene>
<evidence type="ECO:0000313" key="2">
    <source>
        <dbReference type="Proteomes" id="UP000287394"/>
    </source>
</evidence>
<dbReference type="EMBL" id="AP025739">
    <property type="protein sequence ID" value="BDI31615.1"/>
    <property type="molecule type" value="Genomic_DNA"/>
</dbReference>
<accession>A0A9N7QDV0</accession>
<keyword evidence="2" id="KW-1185">Reference proteome</keyword>